<keyword evidence="2" id="KW-0489">Methyltransferase</keyword>
<accession>A0A415HAA5</accession>
<dbReference type="AlphaFoldDB" id="A0A415HAA5"/>
<organism evidence="2 3">
    <name type="scientific">Dorea formicigenerans</name>
    <dbReference type="NCBI Taxonomy" id="39486"/>
    <lineage>
        <taxon>Bacteria</taxon>
        <taxon>Bacillati</taxon>
        <taxon>Bacillota</taxon>
        <taxon>Clostridia</taxon>
        <taxon>Lachnospirales</taxon>
        <taxon>Lachnospiraceae</taxon>
        <taxon>Dorea</taxon>
    </lineage>
</organism>
<evidence type="ECO:0000313" key="2">
    <source>
        <dbReference type="EMBL" id="RHK65558.1"/>
    </source>
</evidence>
<dbReference type="EMBL" id="QRNS01000003">
    <property type="protein sequence ID" value="RHK65558.1"/>
    <property type="molecule type" value="Genomic_DNA"/>
</dbReference>
<dbReference type="GO" id="GO:0032259">
    <property type="term" value="P:methylation"/>
    <property type="evidence" value="ECO:0007669"/>
    <property type="project" value="UniProtKB-KW"/>
</dbReference>
<dbReference type="InterPro" id="IPR029063">
    <property type="entry name" value="SAM-dependent_MTases_sf"/>
</dbReference>
<protein>
    <submittedName>
        <fullName evidence="2">Class I SAM-dependent methyltransferase</fullName>
    </submittedName>
</protein>
<dbReference type="SUPFAM" id="SSF53335">
    <property type="entry name" value="S-adenosyl-L-methionine-dependent methyltransferases"/>
    <property type="match status" value="1"/>
</dbReference>
<sequence>MSATNRGSTRKPHDFYPTPISTIETFLDVFPLRGGIEVLEPGAGSGNIIKTLQKYGDFSIDAVEIRPEEAQHLQDLGVNVIIDDFLSMDLGKKYDLIIGNPPFNQAIEFVEKCLGLLKPGGRLIFLLRTAFMESDQRFEFWQQEDHRLAGLYTLHKRPSFTGHGTDATSYSWFVWQPGSSHQTIKII</sequence>
<evidence type="ECO:0000313" key="3">
    <source>
        <dbReference type="Proteomes" id="UP000284152"/>
    </source>
</evidence>
<dbReference type="InterPro" id="IPR007848">
    <property type="entry name" value="Small_mtfrase_dom"/>
</dbReference>
<proteinExistence type="predicted"/>
<dbReference type="GO" id="GO:0008757">
    <property type="term" value="F:S-adenosylmethionine-dependent methyltransferase activity"/>
    <property type="evidence" value="ECO:0007669"/>
    <property type="project" value="UniProtKB-ARBA"/>
</dbReference>
<name>A0A415HAA5_9FIRM</name>
<keyword evidence="2" id="KW-0808">Transferase</keyword>
<reference evidence="2 3" key="1">
    <citation type="submission" date="2018-08" db="EMBL/GenBank/DDBJ databases">
        <title>A genome reference for cultivated species of the human gut microbiota.</title>
        <authorList>
            <person name="Zou Y."/>
            <person name="Xue W."/>
            <person name="Luo G."/>
        </authorList>
    </citation>
    <scope>NUCLEOTIDE SEQUENCE [LARGE SCALE GENOMIC DNA]</scope>
    <source>
        <strain evidence="2 3">AF42-21</strain>
    </source>
</reference>
<dbReference type="Gene3D" id="3.40.50.150">
    <property type="entry name" value="Vaccinia Virus protein VP39"/>
    <property type="match status" value="1"/>
</dbReference>
<dbReference type="PRINTS" id="PR00507">
    <property type="entry name" value="N12N6MTFRASE"/>
</dbReference>
<dbReference type="Proteomes" id="UP000284152">
    <property type="component" value="Unassembled WGS sequence"/>
</dbReference>
<feature type="domain" description="Methyltransferase small" evidence="1">
    <location>
        <begin position="37"/>
        <end position="128"/>
    </location>
</feature>
<dbReference type="GO" id="GO:0003676">
    <property type="term" value="F:nucleic acid binding"/>
    <property type="evidence" value="ECO:0007669"/>
    <property type="project" value="InterPro"/>
</dbReference>
<dbReference type="GO" id="GO:0008170">
    <property type="term" value="F:N-methyltransferase activity"/>
    <property type="evidence" value="ECO:0007669"/>
    <property type="project" value="UniProtKB-ARBA"/>
</dbReference>
<evidence type="ECO:0000259" key="1">
    <source>
        <dbReference type="Pfam" id="PF05175"/>
    </source>
</evidence>
<comment type="caution">
    <text evidence="2">The sequence shown here is derived from an EMBL/GenBank/DDBJ whole genome shotgun (WGS) entry which is preliminary data.</text>
</comment>
<dbReference type="CDD" id="cd02440">
    <property type="entry name" value="AdoMet_MTases"/>
    <property type="match status" value="1"/>
</dbReference>
<gene>
    <name evidence="2" type="ORF">DW054_02540</name>
</gene>
<dbReference type="Pfam" id="PF05175">
    <property type="entry name" value="MTS"/>
    <property type="match status" value="1"/>
</dbReference>
<dbReference type="InterPro" id="IPR002052">
    <property type="entry name" value="DNA_methylase_N6_adenine_CS"/>
</dbReference>
<dbReference type="PROSITE" id="PS00092">
    <property type="entry name" value="N6_MTASE"/>
    <property type="match status" value="1"/>
</dbReference>